<dbReference type="EMBL" id="CGIG01000001">
    <property type="protein sequence ID" value="CPR14567.1"/>
    <property type="molecule type" value="Genomic_DNA"/>
</dbReference>
<evidence type="ECO:0000313" key="3">
    <source>
        <dbReference type="Proteomes" id="UP000044377"/>
    </source>
</evidence>
<dbReference type="OrthoDB" id="6434310at2"/>
<organism evidence="1 3">
    <name type="scientific">Brenneria goodwinii</name>
    <dbReference type="NCBI Taxonomy" id="1109412"/>
    <lineage>
        <taxon>Bacteria</taxon>
        <taxon>Pseudomonadati</taxon>
        <taxon>Pseudomonadota</taxon>
        <taxon>Gammaproteobacteria</taxon>
        <taxon>Enterobacterales</taxon>
        <taxon>Pectobacteriaceae</taxon>
        <taxon>Brenneria</taxon>
    </lineage>
</organism>
<accession>A0A0G4JRM8</accession>
<reference evidence="2 4" key="3">
    <citation type="submission" date="2016-09" db="EMBL/GenBank/DDBJ databases">
        <authorList>
            <person name="Doonan J."/>
            <person name="Pachebat J.A."/>
            <person name="Golyshin P.N."/>
            <person name="Denman S."/>
            <person name="Mcdonald J.E."/>
        </authorList>
    </citation>
    <scope>NUCLEOTIDE SEQUENCE [LARGE SCALE GENOMIC DNA]</scope>
    <source>
        <strain evidence="2 4">FRB141</strain>
    </source>
</reference>
<name>A0A0G4JRM8_9GAMM</name>
<dbReference type="GeneID" id="70908298"/>
<evidence type="ECO:0000313" key="2">
    <source>
        <dbReference type="EMBL" id="RLM17883.1"/>
    </source>
</evidence>
<dbReference type="EMBL" id="MJLX01000074">
    <property type="protein sequence ID" value="RLM17883.1"/>
    <property type="molecule type" value="Genomic_DNA"/>
</dbReference>
<dbReference type="Proteomes" id="UP000044377">
    <property type="component" value="Unassembled WGS sequence"/>
</dbReference>
<sequence>MQISTAIKWGHRLLTAALLATVVVFCISQYMSSGSYNDRLYSKKSLSDNIWLYVTQYQDAGATDSDVYRYYLYHRIDGDPMKALGNAAPFLTADRGDASVSGMGNRITVRLTGKIYSFSNSASFYDGKIAVMPTIDIDAKGINAWRE</sequence>
<protein>
    <submittedName>
        <fullName evidence="1">Uncharacterized protein</fullName>
    </submittedName>
</protein>
<evidence type="ECO:0000313" key="4">
    <source>
        <dbReference type="Proteomes" id="UP000285972"/>
    </source>
</evidence>
<dbReference type="Proteomes" id="UP000285972">
    <property type="component" value="Unassembled WGS sequence"/>
</dbReference>
<dbReference type="KEGG" id="bgj:AWC36_15920"/>
<dbReference type="RefSeq" id="WP_048636364.1">
    <property type="nucleotide sequence ID" value="NZ_CGIG01000001.1"/>
</dbReference>
<proteinExistence type="predicted"/>
<reference evidence="3" key="1">
    <citation type="submission" date="2015-01" db="EMBL/GenBank/DDBJ databases">
        <authorList>
            <person name="Paterson Steve"/>
        </authorList>
    </citation>
    <scope>NUCLEOTIDE SEQUENCE [LARGE SCALE GENOMIC DNA]</scope>
    <source>
        <strain evidence="3">OBR1</strain>
    </source>
</reference>
<reference evidence="1" key="2">
    <citation type="submission" date="2015-01" db="EMBL/GenBank/DDBJ databases">
        <authorList>
            <person name="Xiang T."/>
            <person name="Song Y."/>
            <person name="Huang L."/>
            <person name="Wang B."/>
            <person name="Wu P."/>
        </authorList>
    </citation>
    <scope>NUCLEOTIDE SEQUENCE [LARGE SCALE GENOMIC DNA]</scope>
    <source>
        <strain evidence="1">OBR1</strain>
    </source>
</reference>
<gene>
    <name evidence="2" type="ORF">BIY26_19765</name>
    <name evidence="1" type="ORF">BN1221_00982</name>
</gene>
<keyword evidence="3" id="KW-1185">Reference proteome</keyword>
<evidence type="ECO:0000313" key="1">
    <source>
        <dbReference type="EMBL" id="CPR14567.1"/>
    </source>
</evidence>
<dbReference type="AlphaFoldDB" id="A0A0G4JRM8"/>